<organism evidence="2 3">
    <name type="scientific">Dothidotthia symphoricarpi CBS 119687</name>
    <dbReference type="NCBI Taxonomy" id="1392245"/>
    <lineage>
        <taxon>Eukaryota</taxon>
        <taxon>Fungi</taxon>
        <taxon>Dikarya</taxon>
        <taxon>Ascomycota</taxon>
        <taxon>Pezizomycotina</taxon>
        <taxon>Dothideomycetes</taxon>
        <taxon>Pleosporomycetidae</taxon>
        <taxon>Pleosporales</taxon>
        <taxon>Dothidotthiaceae</taxon>
        <taxon>Dothidotthia</taxon>
    </lineage>
</organism>
<feature type="compositionally biased region" description="Low complexity" evidence="1">
    <location>
        <begin position="41"/>
        <end position="68"/>
    </location>
</feature>
<keyword evidence="3" id="KW-1185">Reference proteome</keyword>
<feature type="compositionally biased region" description="Low complexity" evidence="1">
    <location>
        <begin position="92"/>
        <end position="108"/>
    </location>
</feature>
<feature type="region of interest" description="Disordered" evidence="1">
    <location>
        <begin position="1"/>
        <end position="156"/>
    </location>
</feature>
<evidence type="ECO:0000313" key="2">
    <source>
        <dbReference type="EMBL" id="KAF2124129.1"/>
    </source>
</evidence>
<protein>
    <submittedName>
        <fullName evidence="2">Uncharacterized protein</fullName>
    </submittedName>
</protein>
<evidence type="ECO:0000256" key="1">
    <source>
        <dbReference type="SAM" id="MobiDB-lite"/>
    </source>
</evidence>
<accession>A0A6A5ZX65</accession>
<dbReference type="Proteomes" id="UP000799771">
    <property type="component" value="Unassembled WGS sequence"/>
</dbReference>
<dbReference type="OrthoDB" id="20105at2759"/>
<dbReference type="RefSeq" id="XP_033518522.1">
    <property type="nucleotide sequence ID" value="XM_033669161.1"/>
</dbReference>
<name>A0A6A5ZX65_9PLEO</name>
<evidence type="ECO:0000313" key="3">
    <source>
        <dbReference type="Proteomes" id="UP000799771"/>
    </source>
</evidence>
<dbReference type="GeneID" id="54409593"/>
<gene>
    <name evidence="2" type="ORF">P153DRAFT_371017</name>
</gene>
<proteinExistence type="predicted"/>
<sequence length="214" mass="23972">MTSHNTNDSQNPWEDEPGHHGGFQNQTHNSYHAYEDQTRAQPHTSPYQPTSPPQQTSPYQPTTTPSYQESAHHEYQPPNHPPPNFQAAYSSPTQTQTQPHQTPFQNTPDYAPPAHNAPHQTPTYGSGFEDNERPPTLPPRRSATDLALPTGHDRTHQIEVMQSYEASGRRDEHDFNVEILQREFPKIDGSLIAAIYGDSKSLSATREMLGELGG</sequence>
<dbReference type="AlphaFoldDB" id="A0A6A5ZX65"/>
<reference evidence="2" key="1">
    <citation type="journal article" date="2020" name="Stud. Mycol.">
        <title>101 Dothideomycetes genomes: a test case for predicting lifestyles and emergence of pathogens.</title>
        <authorList>
            <person name="Haridas S."/>
            <person name="Albert R."/>
            <person name="Binder M."/>
            <person name="Bloem J."/>
            <person name="Labutti K."/>
            <person name="Salamov A."/>
            <person name="Andreopoulos B."/>
            <person name="Baker S."/>
            <person name="Barry K."/>
            <person name="Bills G."/>
            <person name="Bluhm B."/>
            <person name="Cannon C."/>
            <person name="Castanera R."/>
            <person name="Culley D."/>
            <person name="Daum C."/>
            <person name="Ezra D."/>
            <person name="Gonzalez J."/>
            <person name="Henrissat B."/>
            <person name="Kuo A."/>
            <person name="Liang C."/>
            <person name="Lipzen A."/>
            <person name="Lutzoni F."/>
            <person name="Magnuson J."/>
            <person name="Mondo S."/>
            <person name="Nolan M."/>
            <person name="Ohm R."/>
            <person name="Pangilinan J."/>
            <person name="Park H.-J."/>
            <person name="Ramirez L."/>
            <person name="Alfaro M."/>
            <person name="Sun H."/>
            <person name="Tritt A."/>
            <person name="Yoshinaga Y."/>
            <person name="Zwiers L.-H."/>
            <person name="Turgeon B."/>
            <person name="Goodwin S."/>
            <person name="Spatafora J."/>
            <person name="Crous P."/>
            <person name="Grigoriev I."/>
        </authorList>
    </citation>
    <scope>NUCLEOTIDE SEQUENCE</scope>
    <source>
        <strain evidence="2">CBS 119687</strain>
    </source>
</reference>
<dbReference type="EMBL" id="ML977520">
    <property type="protein sequence ID" value="KAF2124129.1"/>
    <property type="molecule type" value="Genomic_DNA"/>
</dbReference>
<feature type="compositionally biased region" description="Polar residues" evidence="1">
    <location>
        <begin position="1"/>
        <end position="12"/>
    </location>
</feature>